<feature type="transmembrane region" description="Helical" evidence="1">
    <location>
        <begin position="53"/>
        <end position="73"/>
    </location>
</feature>
<gene>
    <name evidence="2" type="ORF">FHR75_002944</name>
</gene>
<evidence type="ECO:0000256" key="1">
    <source>
        <dbReference type="SAM" id="Phobius"/>
    </source>
</evidence>
<dbReference type="Proteomes" id="UP000533269">
    <property type="component" value="Unassembled WGS sequence"/>
</dbReference>
<name>A0A7W4TNF0_KINRA</name>
<reference evidence="2 3" key="2">
    <citation type="submission" date="2020-08" db="EMBL/GenBank/DDBJ databases">
        <authorList>
            <person name="Partida-Martinez L."/>
            <person name="Huntemann M."/>
            <person name="Clum A."/>
            <person name="Wang J."/>
            <person name="Palaniappan K."/>
            <person name="Ritter S."/>
            <person name="Chen I.-M."/>
            <person name="Stamatis D."/>
            <person name="Reddy T."/>
            <person name="O'Malley R."/>
            <person name="Daum C."/>
            <person name="Shapiro N."/>
            <person name="Ivanova N."/>
            <person name="Kyrpides N."/>
            <person name="Woyke T."/>
        </authorList>
    </citation>
    <scope>NUCLEOTIDE SEQUENCE [LARGE SCALE GENOMIC DNA]</scope>
    <source>
        <strain evidence="2 3">AS2.23</strain>
    </source>
</reference>
<sequence length="135" mass="13638">MPSGPVHQPAALPRRSPLLTLIGVLVLFEAVVLVAAAAYLLRGLLGGDVTAPIAAAAMVGAALVFAVAIGFCGRGLLQRATWARSPVVVWQLLQLAAGIPAFSGGSPWIGAALVLPAVVVLVGLFLPSVSAQVSR</sequence>
<comment type="caution">
    <text evidence="2">The sequence shown here is derived from an EMBL/GenBank/DDBJ whole genome shotgun (WGS) entry which is preliminary data.</text>
</comment>
<evidence type="ECO:0008006" key="4">
    <source>
        <dbReference type="Google" id="ProtNLM"/>
    </source>
</evidence>
<accession>A0A7W4TNF0</accession>
<feature type="transmembrane region" description="Helical" evidence="1">
    <location>
        <begin position="85"/>
        <end position="102"/>
    </location>
</feature>
<dbReference type="EMBL" id="JACHVY010000002">
    <property type="protein sequence ID" value="MBB2902129.1"/>
    <property type="molecule type" value="Genomic_DNA"/>
</dbReference>
<reference evidence="2 3" key="1">
    <citation type="submission" date="2020-08" db="EMBL/GenBank/DDBJ databases">
        <title>The Agave Microbiome: Exploring the role of microbial communities in plant adaptations to desert environments.</title>
        <authorList>
            <person name="Partida-Martinez L.P."/>
        </authorList>
    </citation>
    <scope>NUCLEOTIDE SEQUENCE [LARGE SCALE GENOMIC DNA]</scope>
    <source>
        <strain evidence="2 3">AS2.23</strain>
    </source>
</reference>
<keyword evidence="1" id="KW-0812">Transmembrane</keyword>
<keyword evidence="1" id="KW-1133">Transmembrane helix</keyword>
<proteinExistence type="predicted"/>
<keyword evidence="1" id="KW-0472">Membrane</keyword>
<feature type="transmembrane region" description="Helical" evidence="1">
    <location>
        <begin position="18"/>
        <end position="41"/>
    </location>
</feature>
<evidence type="ECO:0000313" key="2">
    <source>
        <dbReference type="EMBL" id="MBB2902129.1"/>
    </source>
</evidence>
<feature type="transmembrane region" description="Helical" evidence="1">
    <location>
        <begin position="108"/>
        <end position="129"/>
    </location>
</feature>
<dbReference type="OMA" id="FWGAVFT"/>
<organism evidence="2 3">
    <name type="scientific">Kineococcus radiotolerans</name>
    <dbReference type="NCBI Taxonomy" id="131568"/>
    <lineage>
        <taxon>Bacteria</taxon>
        <taxon>Bacillati</taxon>
        <taxon>Actinomycetota</taxon>
        <taxon>Actinomycetes</taxon>
        <taxon>Kineosporiales</taxon>
        <taxon>Kineosporiaceae</taxon>
        <taxon>Kineococcus</taxon>
    </lineage>
</organism>
<dbReference type="AlphaFoldDB" id="A0A7W4TNF0"/>
<evidence type="ECO:0000313" key="3">
    <source>
        <dbReference type="Proteomes" id="UP000533269"/>
    </source>
</evidence>
<protein>
    <recommendedName>
        <fullName evidence="4">Integral membrane protein</fullName>
    </recommendedName>
</protein>
<dbReference type="RefSeq" id="WP_012086461.1">
    <property type="nucleotide sequence ID" value="NZ_JACHVY010000002.1"/>
</dbReference>